<evidence type="ECO:0000313" key="2">
    <source>
        <dbReference type="EMBL" id="KAB1645306.1"/>
    </source>
</evidence>
<dbReference type="EMBL" id="WBKB01000001">
    <property type="protein sequence ID" value="KAB1645306.1"/>
    <property type="molecule type" value="Genomic_DNA"/>
</dbReference>
<proteinExistence type="predicted"/>
<organism evidence="2 3">
    <name type="scientific">Gulosibacter chungangensis</name>
    <dbReference type="NCBI Taxonomy" id="979746"/>
    <lineage>
        <taxon>Bacteria</taxon>
        <taxon>Bacillati</taxon>
        <taxon>Actinomycetota</taxon>
        <taxon>Actinomycetes</taxon>
        <taxon>Micrococcales</taxon>
        <taxon>Microbacteriaceae</taxon>
        <taxon>Gulosibacter</taxon>
    </lineage>
</organism>
<dbReference type="Pfam" id="PF14029">
    <property type="entry name" value="DUF4244"/>
    <property type="match status" value="1"/>
</dbReference>
<name>A0A7J5BGA1_9MICO</name>
<keyword evidence="1" id="KW-1133">Transmembrane helix</keyword>
<evidence type="ECO:0000313" key="3">
    <source>
        <dbReference type="Proteomes" id="UP000433493"/>
    </source>
</evidence>
<keyword evidence="1" id="KW-0812">Transmembrane</keyword>
<keyword evidence="3" id="KW-1185">Reference proteome</keyword>
<dbReference type="InterPro" id="IPR025338">
    <property type="entry name" value="DUF4244"/>
</dbReference>
<evidence type="ECO:0000256" key="1">
    <source>
        <dbReference type="SAM" id="Phobius"/>
    </source>
</evidence>
<dbReference type="AlphaFoldDB" id="A0A7J5BGA1"/>
<keyword evidence="1" id="KW-0472">Membrane</keyword>
<feature type="transmembrane region" description="Helical" evidence="1">
    <location>
        <begin position="35"/>
        <end position="53"/>
    </location>
</feature>
<gene>
    <name evidence="2" type="ORF">F8O05_00680</name>
</gene>
<comment type="caution">
    <text evidence="2">The sequence shown here is derived from an EMBL/GenBank/DDBJ whole genome shotgun (WGS) entry which is preliminary data.</text>
</comment>
<protein>
    <submittedName>
        <fullName evidence="2">DUF4244 domain-containing protein</fullName>
    </submittedName>
</protein>
<accession>A0A7J5BGA1</accession>
<sequence>MEPNTGNARTTLKARGRALLDRIKHEEDGAETAEYAIVIMAAVALAGVLVMVVQSDAVASIIEDLVVSAFQS</sequence>
<dbReference type="Proteomes" id="UP000433493">
    <property type="component" value="Unassembled WGS sequence"/>
</dbReference>
<reference evidence="2 3" key="1">
    <citation type="submission" date="2019-09" db="EMBL/GenBank/DDBJ databases">
        <title>Phylogeny of genus Pseudoclavibacter and closely related genus.</title>
        <authorList>
            <person name="Li Y."/>
        </authorList>
    </citation>
    <scope>NUCLEOTIDE SEQUENCE [LARGE SCALE GENOMIC DNA]</scope>
    <source>
        <strain evidence="2 3">KCTC 13959</strain>
    </source>
</reference>